<evidence type="ECO:0000313" key="3">
    <source>
        <dbReference type="Proteomes" id="UP000015106"/>
    </source>
</evidence>
<keyword evidence="3" id="KW-1185">Reference proteome</keyword>
<proteinExistence type="predicted"/>
<name>A0A8R7V1R9_TRIUA</name>
<reference evidence="3" key="1">
    <citation type="journal article" date="2013" name="Nature">
        <title>Draft genome of the wheat A-genome progenitor Triticum urartu.</title>
        <authorList>
            <person name="Ling H.Q."/>
            <person name="Zhao S."/>
            <person name="Liu D."/>
            <person name="Wang J."/>
            <person name="Sun H."/>
            <person name="Zhang C."/>
            <person name="Fan H."/>
            <person name="Li D."/>
            <person name="Dong L."/>
            <person name="Tao Y."/>
            <person name="Gao C."/>
            <person name="Wu H."/>
            <person name="Li Y."/>
            <person name="Cui Y."/>
            <person name="Guo X."/>
            <person name="Zheng S."/>
            <person name="Wang B."/>
            <person name="Yu K."/>
            <person name="Liang Q."/>
            <person name="Yang W."/>
            <person name="Lou X."/>
            <person name="Chen J."/>
            <person name="Feng M."/>
            <person name="Jian J."/>
            <person name="Zhang X."/>
            <person name="Luo G."/>
            <person name="Jiang Y."/>
            <person name="Liu J."/>
            <person name="Wang Z."/>
            <person name="Sha Y."/>
            <person name="Zhang B."/>
            <person name="Wu H."/>
            <person name="Tang D."/>
            <person name="Shen Q."/>
            <person name="Xue P."/>
            <person name="Zou S."/>
            <person name="Wang X."/>
            <person name="Liu X."/>
            <person name="Wang F."/>
            <person name="Yang Y."/>
            <person name="An X."/>
            <person name="Dong Z."/>
            <person name="Zhang K."/>
            <person name="Zhang X."/>
            <person name="Luo M.C."/>
            <person name="Dvorak J."/>
            <person name="Tong Y."/>
            <person name="Wang J."/>
            <person name="Yang H."/>
            <person name="Li Z."/>
            <person name="Wang D."/>
            <person name="Zhang A."/>
            <person name="Wang J."/>
        </authorList>
    </citation>
    <scope>NUCLEOTIDE SEQUENCE</scope>
    <source>
        <strain evidence="3">cv. G1812</strain>
    </source>
</reference>
<sequence length="85" mass="9391">MKGFGGEKHRGDVDEREKVRSRVVLERNSAFQFYKSYPHMAPEGSSVPKTKKCVRSTNSASATSRITGSKATTTTESVEATNHQE</sequence>
<feature type="region of interest" description="Disordered" evidence="1">
    <location>
        <begin position="38"/>
        <end position="85"/>
    </location>
</feature>
<dbReference type="Proteomes" id="UP000015106">
    <property type="component" value="Chromosome 6"/>
</dbReference>
<protein>
    <submittedName>
        <fullName evidence="2">Uncharacterized protein</fullName>
    </submittedName>
</protein>
<organism evidence="2 3">
    <name type="scientific">Triticum urartu</name>
    <name type="common">Red wild einkorn</name>
    <name type="synonym">Crithodium urartu</name>
    <dbReference type="NCBI Taxonomy" id="4572"/>
    <lineage>
        <taxon>Eukaryota</taxon>
        <taxon>Viridiplantae</taxon>
        <taxon>Streptophyta</taxon>
        <taxon>Embryophyta</taxon>
        <taxon>Tracheophyta</taxon>
        <taxon>Spermatophyta</taxon>
        <taxon>Magnoliopsida</taxon>
        <taxon>Liliopsida</taxon>
        <taxon>Poales</taxon>
        <taxon>Poaceae</taxon>
        <taxon>BOP clade</taxon>
        <taxon>Pooideae</taxon>
        <taxon>Triticodae</taxon>
        <taxon>Triticeae</taxon>
        <taxon>Triticinae</taxon>
        <taxon>Triticum</taxon>
    </lineage>
</organism>
<reference evidence="2" key="3">
    <citation type="submission" date="2022-06" db="UniProtKB">
        <authorList>
            <consortium name="EnsemblPlants"/>
        </authorList>
    </citation>
    <scope>IDENTIFICATION</scope>
</reference>
<accession>A0A8R7V1R9</accession>
<reference evidence="2" key="2">
    <citation type="submission" date="2018-03" db="EMBL/GenBank/DDBJ databases">
        <title>The Triticum urartu genome reveals the dynamic nature of wheat genome evolution.</title>
        <authorList>
            <person name="Ling H."/>
            <person name="Ma B."/>
            <person name="Shi X."/>
            <person name="Liu H."/>
            <person name="Dong L."/>
            <person name="Sun H."/>
            <person name="Cao Y."/>
            <person name="Gao Q."/>
            <person name="Zheng S."/>
            <person name="Li Y."/>
            <person name="Yu Y."/>
            <person name="Du H."/>
            <person name="Qi M."/>
            <person name="Li Y."/>
            <person name="Yu H."/>
            <person name="Cui Y."/>
            <person name="Wang N."/>
            <person name="Chen C."/>
            <person name="Wu H."/>
            <person name="Zhao Y."/>
            <person name="Zhang J."/>
            <person name="Li Y."/>
            <person name="Zhou W."/>
            <person name="Zhang B."/>
            <person name="Hu W."/>
            <person name="Eijk M."/>
            <person name="Tang J."/>
            <person name="Witsenboer H."/>
            <person name="Zhao S."/>
            <person name="Li Z."/>
            <person name="Zhang A."/>
            <person name="Wang D."/>
            <person name="Liang C."/>
        </authorList>
    </citation>
    <scope>NUCLEOTIDE SEQUENCE [LARGE SCALE GENOMIC DNA]</scope>
    <source>
        <strain evidence="2">cv. G1812</strain>
    </source>
</reference>
<dbReference type="EnsemblPlants" id="TuG1812G0600004293.01.T01">
    <property type="protein sequence ID" value="TuG1812G0600004293.01.T01"/>
    <property type="gene ID" value="TuG1812G0600004293.01"/>
</dbReference>
<dbReference type="Gramene" id="TuG1812G0600004293.01.T01">
    <property type="protein sequence ID" value="TuG1812G0600004293.01.T01"/>
    <property type="gene ID" value="TuG1812G0600004293.01"/>
</dbReference>
<evidence type="ECO:0000256" key="1">
    <source>
        <dbReference type="SAM" id="MobiDB-lite"/>
    </source>
</evidence>
<feature type="compositionally biased region" description="Polar residues" evidence="1">
    <location>
        <begin position="55"/>
        <end position="85"/>
    </location>
</feature>
<evidence type="ECO:0000313" key="2">
    <source>
        <dbReference type="EnsemblPlants" id="TuG1812G0600004293.01.T01"/>
    </source>
</evidence>
<dbReference type="AlphaFoldDB" id="A0A8R7V1R9"/>